<dbReference type="EMBL" id="FOYV01000002">
    <property type="protein sequence ID" value="SFR54480.1"/>
    <property type="molecule type" value="Genomic_DNA"/>
</dbReference>
<dbReference type="GO" id="GO:0003677">
    <property type="term" value="F:DNA binding"/>
    <property type="evidence" value="ECO:0007669"/>
    <property type="project" value="UniProtKB-KW"/>
</dbReference>
<dbReference type="RefSeq" id="WP_091991182.1">
    <property type="nucleotide sequence ID" value="NZ_FOYV01000002.1"/>
</dbReference>
<reference evidence="11" key="1">
    <citation type="submission" date="2016-10" db="EMBL/GenBank/DDBJ databases">
        <authorList>
            <person name="Varghese N."/>
            <person name="Submissions S."/>
        </authorList>
    </citation>
    <scope>NUCLEOTIDE SEQUENCE [LARGE SCALE GENOMIC DNA]</scope>
    <source>
        <strain evidence="11">CGMCC 1.6294</strain>
    </source>
</reference>
<dbReference type="InterPro" id="IPR014284">
    <property type="entry name" value="RNA_pol_sigma-70_dom"/>
</dbReference>
<evidence type="ECO:0000259" key="8">
    <source>
        <dbReference type="Pfam" id="PF04542"/>
    </source>
</evidence>
<dbReference type="GO" id="GO:0016987">
    <property type="term" value="F:sigma factor activity"/>
    <property type="evidence" value="ECO:0007669"/>
    <property type="project" value="UniProtKB-KW"/>
</dbReference>
<accession>A0A1I6HJJ5</accession>
<evidence type="ECO:0000256" key="2">
    <source>
        <dbReference type="ARBA" id="ARBA00023015"/>
    </source>
</evidence>
<evidence type="ECO:0000256" key="6">
    <source>
        <dbReference type="RuleBase" id="RU000716"/>
    </source>
</evidence>
<dbReference type="Proteomes" id="UP000199290">
    <property type="component" value="Unassembled WGS sequence"/>
</dbReference>
<comment type="similarity">
    <text evidence="1 6">Belongs to the sigma-70 factor family. ECF subfamily.</text>
</comment>
<keyword evidence="4 6" id="KW-0238">DNA-binding</keyword>
<dbReference type="Gene3D" id="1.10.10.10">
    <property type="entry name" value="Winged helix-like DNA-binding domain superfamily/Winged helix DNA-binding domain"/>
    <property type="match status" value="1"/>
</dbReference>
<dbReference type="Gene3D" id="1.10.1740.10">
    <property type="match status" value="1"/>
</dbReference>
<dbReference type="Pfam" id="PF04542">
    <property type="entry name" value="Sigma70_r2"/>
    <property type="match status" value="1"/>
</dbReference>
<protein>
    <recommendedName>
        <fullName evidence="6">RNA polymerase sigma factor</fullName>
    </recommendedName>
</protein>
<keyword evidence="11" id="KW-1185">Reference proteome</keyword>
<dbReference type="InterPro" id="IPR013324">
    <property type="entry name" value="RNA_pol_sigma_r3/r4-like"/>
</dbReference>
<organism evidence="10 11">
    <name type="scientific">Marinobacter gudaonensis</name>
    <dbReference type="NCBI Taxonomy" id="375760"/>
    <lineage>
        <taxon>Bacteria</taxon>
        <taxon>Pseudomonadati</taxon>
        <taxon>Pseudomonadota</taxon>
        <taxon>Gammaproteobacteria</taxon>
        <taxon>Pseudomonadales</taxon>
        <taxon>Marinobacteraceae</taxon>
        <taxon>Marinobacter</taxon>
    </lineage>
</organism>
<dbReference type="AlphaFoldDB" id="A0A1I6HJJ5"/>
<feature type="domain" description="RNA polymerase sigma factor 70 region 4 type 2" evidence="9">
    <location>
        <begin position="146"/>
        <end position="196"/>
    </location>
</feature>
<feature type="region of interest" description="Disordered" evidence="7">
    <location>
        <begin position="1"/>
        <end position="24"/>
    </location>
</feature>
<dbReference type="InterPro" id="IPR000838">
    <property type="entry name" value="RNA_pol_sigma70_ECF_CS"/>
</dbReference>
<evidence type="ECO:0000259" key="9">
    <source>
        <dbReference type="Pfam" id="PF08281"/>
    </source>
</evidence>
<keyword evidence="3 6" id="KW-0731">Sigma factor</keyword>
<sequence>MKSDPNPPFNTPSEGQQPAAALATPEQVASLIARVARQDRQAFEQLYRQTAPKLLGTVLRILRDRGWADDVVQESYLNIWQKAEQFDAGRSSPITWLVSVARNKAIDELRKHPTGRTTTSDELDDLAGKQATAQEHLEGRQAVNHLNRCIDELEKDRQDMVRLAYLNGWSREELASHFDQPVNTVKTWLHRALKQIKRCLEP</sequence>
<dbReference type="InterPro" id="IPR036388">
    <property type="entry name" value="WH-like_DNA-bd_sf"/>
</dbReference>
<dbReference type="InterPro" id="IPR013325">
    <property type="entry name" value="RNA_pol_sigma_r2"/>
</dbReference>
<evidence type="ECO:0000256" key="1">
    <source>
        <dbReference type="ARBA" id="ARBA00010641"/>
    </source>
</evidence>
<dbReference type="NCBIfam" id="TIGR02937">
    <property type="entry name" value="sigma70-ECF"/>
    <property type="match status" value="1"/>
</dbReference>
<dbReference type="InterPro" id="IPR007627">
    <property type="entry name" value="RNA_pol_sigma70_r2"/>
</dbReference>
<dbReference type="STRING" id="375760.SAMN04488073_2640"/>
<evidence type="ECO:0000313" key="10">
    <source>
        <dbReference type="EMBL" id="SFR54480.1"/>
    </source>
</evidence>
<name>A0A1I6HJJ5_9GAMM</name>
<feature type="compositionally biased region" description="Pro residues" evidence="7">
    <location>
        <begin position="1"/>
        <end position="10"/>
    </location>
</feature>
<keyword evidence="2 6" id="KW-0805">Transcription regulation</keyword>
<dbReference type="PROSITE" id="PS01063">
    <property type="entry name" value="SIGMA70_ECF"/>
    <property type="match status" value="1"/>
</dbReference>
<dbReference type="PANTHER" id="PTHR43133:SF62">
    <property type="entry name" value="RNA POLYMERASE SIGMA FACTOR SIGZ"/>
    <property type="match status" value="1"/>
</dbReference>
<dbReference type="OrthoDB" id="9784272at2"/>
<evidence type="ECO:0000256" key="3">
    <source>
        <dbReference type="ARBA" id="ARBA00023082"/>
    </source>
</evidence>
<dbReference type="InterPro" id="IPR039425">
    <property type="entry name" value="RNA_pol_sigma-70-like"/>
</dbReference>
<gene>
    <name evidence="10" type="ORF">SAMN04488073_2640</name>
</gene>
<evidence type="ECO:0000256" key="4">
    <source>
        <dbReference type="ARBA" id="ARBA00023125"/>
    </source>
</evidence>
<dbReference type="SUPFAM" id="SSF88946">
    <property type="entry name" value="Sigma2 domain of RNA polymerase sigma factors"/>
    <property type="match status" value="1"/>
</dbReference>
<dbReference type="GO" id="GO:0006352">
    <property type="term" value="P:DNA-templated transcription initiation"/>
    <property type="evidence" value="ECO:0007669"/>
    <property type="project" value="InterPro"/>
</dbReference>
<dbReference type="Pfam" id="PF08281">
    <property type="entry name" value="Sigma70_r4_2"/>
    <property type="match status" value="1"/>
</dbReference>
<proteinExistence type="inferred from homology"/>
<dbReference type="InterPro" id="IPR013249">
    <property type="entry name" value="RNA_pol_sigma70_r4_t2"/>
</dbReference>
<feature type="domain" description="RNA polymerase sigma-70 region 2" evidence="8">
    <location>
        <begin position="46"/>
        <end position="112"/>
    </location>
</feature>
<dbReference type="SUPFAM" id="SSF88659">
    <property type="entry name" value="Sigma3 and sigma4 domains of RNA polymerase sigma factors"/>
    <property type="match status" value="1"/>
</dbReference>
<evidence type="ECO:0000256" key="5">
    <source>
        <dbReference type="ARBA" id="ARBA00023163"/>
    </source>
</evidence>
<dbReference type="CDD" id="cd06171">
    <property type="entry name" value="Sigma70_r4"/>
    <property type="match status" value="1"/>
</dbReference>
<evidence type="ECO:0000256" key="7">
    <source>
        <dbReference type="SAM" id="MobiDB-lite"/>
    </source>
</evidence>
<keyword evidence="5 6" id="KW-0804">Transcription</keyword>
<dbReference type="PANTHER" id="PTHR43133">
    <property type="entry name" value="RNA POLYMERASE ECF-TYPE SIGMA FACTO"/>
    <property type="match status" value="1"/>
</dbReference>
<evidence type="ECO:0000313" key="11">
    <source>
        <dbReference type="Proteomes" id="UP000199290"/>
    </source>
</evidence>